<dbReference type="EMBL" id="VSSQ01026736">
    <property type="protein sequence ID" value="MPM75601.1"/>
    <property type="molecule type" value="Genomic_DNA"/>
</dbReference>
<organism evidence="2">
    <name type="scientific">bioreactor metagenome</name>
    <dbReference type="NCBI Taxonomy" id="1076179"/>
    <lineage>
        <taxon>unclassified sequences</taxon>
        <taxon>metagenomes</taxon>
        <taxon>ecological metagenomes</taxon>
    </lineage>
</organism>
<sequence length="102" mass="10206">MSRLCEADPDQLVVTAAAFTLVLSRMFDNDELNVLAGLVTTVGDMLALIAARRACASPTESGGAIQTTGSGNTGSGNTGSGNTGSGNTESGNAEDEPPQKSS</sequence>
<proteinExistence type="predicted"/>
<evidence type="ECO:0000256" key="1">
    <source>
        <dbReference type="SAM" id="MobiDB-lite"/>
    </source>
</evidence>
<feature type="region of interest" description="Disordered" evidence="1">
    <location>
        <begin position="58"/>
        <end position="102"/>
    </location>
</feature>
<evidence type="ECO:0000313" key="2">
    <source>
        <dbReference type="EMBL" id="MPM75601.1"/>
    </source>
</evidence>
<reference evidence="2" key="1">
    <citation type="submission" date="2019-08" db="EMBL/GenBank/DDBJ databases">
        <authorList>
            <person name="Kucharzyk K."/>
            <person name="Murdoch R.W."/>
            <person name="Higgins S."/>
            <person name="Loffler F."/>
        </authorList>
    </citation>
    <scope>NUCLEOTIDE SEQUENCE</scope>
</reference>
<protein>
    <submittedName>
        <fullName evidence="2">Uncharacterized protein</fullName>
    </submittedName>
</protein>
<accession>A0A645CFA0</accession>
<feature type="compositionally biased region" description="Gly residues" evidence="1">
    <location>
        <begin position="71"/>
        <end position="84"/>
    </location>
</feature>
<dbReference type="AlphaFoldDB" id="A0A645CFA0"/>
<comment type="caution">
    <text evidence="2">The sequence shown here is derived from an EMBL/GenBank/DDBJ whole genome shotgun (WGS) entry which is preliminary data.</text>
</comment>
<name>A0A645CFA0_9ZZZZ</name>
<gene>
    <name evidence="2" type="ORF">SDC9_122595</name>
</gene>